<evidence type="ECO:0000313" key="2">
    <source>
        <dbReference type="EMBL" id="AMX22169.1"/>
    </source>
</evidence>
<reference evidence="2" key="1">
    <citation type="journal article" date="2016" name="PLoS ONE">
        <title>Intron Derived Size Polymorphism in the Mitochondrial Genomes of Closely Related Chrysoporthe Species.</title>
        <authorList>
            <person name="Kanzi A.M."/>
            <person name="Wingfield B.D."/>
            <person name="Steenkamp E.T."/>
            <person name="Naidoo S."/>
            <person name="van der Merwe N.A."/>
        </authorList>
    </citation>
    <scope>NUCLEOTIDE SEQUENCE</scope>
</reference>
<sequence length="120" mass="14146">MLQMRNILNYFNNFNYVIIIFGASSPIKGTFKLLDVPFWGMIIISSIISCIVAKVHQFRKGKNSNTNMLGRKLSYIFFLFRACAAIIFSAQAHLLWLFFNRFIFFRSSFAVFYTFYETKF</sequence>
<feature type="transmembrane region" description="Helical" evidence="1">
    <location>
        <begin position="36"/>
        <end position="53"/>
    </location>
</feature>
<dbReference type="RefSeq" id="YP_009262094.1">
    <property type="nucleotide sequence ID" value="NC_030523.1"/>
</dbReference>
<dbReference type="GeneID" id="31078184"/>
<keyword evidence="1" id="KW-0812">Transmembrane</keyword>
<feature type="transmembrane region" description="Helical" evidence="1">
    <location>
        <begin position="7"/>
        <end position="24"/>
    </location>
</feature>
<evidence type="ECO:0000256" key="1">
    <source>
        <dbReference type="SAM" id="Phobius"/>
    </source>
</evidence>
<gene>
    <name evidence="2" type="primary">orf120</name>
</gene>
<organism evidence="2">
    <name type="scientific">Chrysoporthe deuterocubensis</name>
    <dbReference type="NCBI Taxonomy" id="764597"/>
    <lineage>
        <taxon>Eukaryota</taxon>
        <taxon>Fungi</taxon>
        <taxon>Dikarya</taxon>
        <taxon>Ascomycota</taxon>
        <taxon>Pezizomycotina</taxon>
        <taxon>Sordariomycetes</taxon>
        <taxon>Sordariomycetidae</taxon>
        <taxon>Diaporthales</taxon>
        <taxon>Cryphonectriaceae</taxon>
        <taxon>Cryphonectria-Endothia species complex</taxon>
        <taxon>Chrysoporthe</taxon>
    </lineage>
</organism>
<keyword evidence="1" id="KW-1133">Transmembrane helix</keyword>
<proteinExistence type="predicted"/>
<keyword evidence="1" id="KW-0472">Membrane</keyword>
<keyword evidence="2" id="KW-0496">Mitochondrion</keyword>
<geneLocation type="mitochondrion" evidence="2"/>
<name>A0A191MX38_9PEZI</name>
<dbReference type="AlphaFoldDB" id="A0A191MX38"/>
<protein>
    <submittedName>
        <fullName evidence="2">Uncharacterized protein</fullName>
    </submittedName>
</protein>
<dbReference type="EMBL" id="KT380884">
    <property type="protein sequence ID" value="AMX22169.1"/>
    <property type="molecule type" value="Genomic_DNA"/>
</dbReference>
<feature type="transmembrane region" description="Helical" evidence="1">
    <location>
        <begin position="73"/>
        <end position="92"/>
    </location>
</feature>
<accession>A0A191MX38</accession>